<name>A0A1I3KFI3_9PSED</name>
<sequence length="108" mass="12351">MPTVKEKIAPITVQRDDLGHWTHPAWPQDGEENAVSKAWFDEQGIEIFLVEFEYDAPQELLDSYFDDGAPDCSKWTPTKPEGDGWFVFSIHETEDGPVCVWVHEKSAK</sequence>
<dbReference type="EMBL" id="FOQL01000003">
    <property type="protein sequence ID" value="SFI71252.1"/>
    <property type="molecule type" value="Genomic_DNA"/>
</dbReference>
<evidence type="ECO:0000313" key="2">
    <source>
        <dbReference type="Proteomes" id="UP000243606"/>
    </source>
</evidence>
<gene>
    <name evidence="1" type="ORF">SAMN05216206_2809</name>
</gene>
<organism evidence="1 2">
    <name type="scientific">Pseudomonas guineae</name>
    <dbReference type="NCBI Taxonomy" id="425504"/>
    <lineage>
        <taxon>Bacteria</taxon>
        <taxon>Pseudomonadati</taxon>
        <taxon>Pseudomonadota</taxon>
        <taxon>Gammaproteobacteria</taxon>
        <taxon>Pseudomonadales</taxon>
        <taxon>Pseudomonadaceae</taxon>
        <taxon>Pseudomonas</taxon>
    </lineage>
</organism>
<reference evidence="2" key="1">
    <citation type="submission" date="2016-10" db="EMBL/GenBank/DDBJ databases">
        <authorList>
            <person name="Varghese N."/>
            <person name="Submissions S."/>
        </authorList>
    </citation>
    <scope>NUCLEOTIDE SEQUENCE [LARGE SCALE GENOMIC DNA]</scope>
    <source>
        <strain evidence="2">LMG 24016</strain>
    </source>
</reference>
<protein>
    <submittedName>
        <fullName evidence="1">Uncharacterized protein</fullName>
    </submittedName>
</protein>
<proteinExistence type="predicted"/>
<dbReference type="RefSeq" id="WP_090242917.1">
    <property type="nucleotide sequence ID" value="NZ_FOQL01000003.1"/>
</dbReference>
<accession>A0A1I3KFI3</accession>
<dbReference type="Proteomes" id="UP000243606">
    <property type="component" value="Unassembled WGS sequence"/>
</dbReference>
<keyword evidence="2" id="KW-1185">Reference proteome</keyword>
<evidence type="ECO:0000313" key="1">
    <source>
        <dbReference type="EMBL" id="SFI71252.1"/>
    </source>
</evidence>
<dbReference type="STRING" id="425504.SAMN05216206_2809"/>
<dbReference type="OrthoDB" id="6684064at2"/>
<dbReference type="AlphaFoldDB" id="A0A1I3KFI3"/>